<keyword evidence="1" id="KW-0472">Membrane</keyword>
<protein>
    <submittedName>
        <fullName evidence="2">Uncharacterized protein</fullName>
    </submittedName>
</protein>
<gene>
    <name evidence="2" type="ORF">RDI58_013588</name>
</gene>
<accession>A0AAN8TS16</accession>
<keyword evidence="1" id="KW-0812">Transmembrane</keyword>
<evidence type="ECO:0000313" key="2">
    <source>
        <dbReference type="EMBL" id="KAK6789788.1"/>
    </source>
</evidence>
<name>A0AAN8TS16_SOLBU</name>
<dbReference type="AlphaFoldDB" id="A0AAN8TS16"/>
<feature type="transmembrane region" description="Helical" evidence="1">
    <location>
        <begin position="26"/>
        <end position="50"/>
    </location>
</feature>
<organism evidence="2 3">
    <name type="scientific">Solanum bulbocastanum</name>
    <name type="common">Wild potato</name>
    <dbReference type="NCBI Taxonomy" id="147425"/>
    <lineage>
        <taxon>Eukaryota</taxon>
        <taxon>Viridiplantae</taxon>
        <taxon>Streptophyta</taxon>
        <taxon>Embryophyta</taxon>
        <taxon>Tracheophyta</taxon>
        <taxon>Spermatophyta</taxon>
        <taxon>Magnoliopsida</taxon>
        <taxon>eudicotyledons</taxon>
        <taxon>Gunneridae</taxon>
        <taxon>Pentapetalae</taxon>
        <taxon>asterids</taxon>
        <taxon>lamiids</taxon>
        <taxon>Solanales</taxon>
        <taxon>Solanaceae</taxon>
        <taxon>Solanoideae</taxon>
        <taxon>Solaneae</taxon>
        <taxon>Solanum</taxon>
    </lineage>
</organism>
<reference evidence="2 3" key="1">
    <citation type="submission" date="2024-02" db="EMBL/GenBank/DDBJ databases">
        <title>de novo genome assembly of Solanum bulbocastanum strain 11H21.</title>
        <authorList>
            <person name="Hosaka A.J."/>
        </authorList>
    </citation>
    <scope>NUCLEOTIDE SEQUENCE [LARGE SCALE GENOMIC DNA]</scope>
    <source>
        <tissue evidence="2">Young leaves</tissue>
    </source>
</reference>
<dbReference type="EMBL" id="JBANQN010000005">
    <property type="protein sequence ID" value="KAK6789788.1"/>
    <property type="molecule type" value="Genomic_DNA"/>
</dbReference>
<keyword evidence="3" id="KW-1185">Reference proteome</keyword>
<evidence type="ECO:0000256" key="1">
    <source>
        <dbReference type="SAM" id="Phobius"/>
    </source>
</evidence>
<comment type="caution">
    <text evidence="2">The sequence shown here is derived from an EMBL/GenBank/DDBJ whole genome shotgun (WGS) entry which is preliminary data.</text>
</comment>
<proteinExistence type="predicted"/>
<keyword evidence="1" id="KW-1133">Transmembrane helix</keyword>
<dbReference type="Proteomes" id="UP001371456">
    <property type="component" value="Unassembled WGS sequence"/>
</dbReference>
<sequence length="114" mass="11937">MQLEQLDNSNIEQSKQKKIPLDEAPLTLAFALCLGVLEFVRGAMVLGVGLDALALDLASFLGVLEVVGGAVVLGATLDALALALALAFAHALAMHLKDLSQLLVSITSILIIFK</sequence>
<evidence type="ECO:0000313" key="3">
    <source>
        <dbReference type="Proteomes" id="UP001371456"/>
    </source>
</evidence>
<feature type="transmembrane region" description="Helical" evidence="1">
    <location>
        <begin position="70"/>
        <end position="93"/>
    </location>
</feature>